<dbReference type="Gene3D" id="3.40.710.10">
    <property type="entry name" value="DD-peptidase/beta-lactamase superfamily"/>
    <property type="match status" value="1"/>
</dbReference>
<dbReference type="EMBL" id="JAPWGY010000005">
    <property type="protein sequence ID" value="MCZ4281901.1"/>
    <property type="molecule type" value="Genomic_DNA"/>
</dbReference>
<organism evidence="16 17">
    <name type="scientific">Kiloniella laminariae</name>
    <dbReference type="NCBI Taxonomy" id="454162"/>
    <lineage>
        <taxon>Bacteria</taxon>
        <taxon>Pseudomonadati</taxon>
        <taxon>Pseudomonadota</taxon>
        <taxon>Alphaproteobacteria</taxon>
        <taxon>Rhodospirillales</taxon>
        <taxon>Kiloniellaceae</taxon>
        <taxon>Kiloniella</taxon>
    </lineage>
</organism>
<evidence type="ECO:0000256" key="4">
    <source>
        <dbReference type="ARBA" id="ARBA00012448"/>
    </source>
</evidence>
<dbReference type="InterPro" id="IPR015956">
    <property type="entry name" value="Peniciliin-bd_prot_C_sf"/>
</dbReference>
<dbReference type="SUPFAM" id="SSF56601">
    <property type="entry name" value="beta-lactamase/transpeptidase-like"/>
    <property type="match status" value="1"/>
</dbReference>
<dbReference type="Pfam" id="PF00768">
    <property type="entry name" value="Peptidase_S11"/>
    <property type="match status" value="1"/>
</dbReference>
<evidence type="ECO:0000256" key="7">
    <source>
        <dbReference type="ARBA" id="ARBA00022729"/>
    </source>
</evidence>
<dbReference type="GO" id="GO:0004180">
    <property type="term" value="F:carboxypeptidase activity"/>
    <property type="evidence" value="ECO:0007669"/>
    <property type="project" value="UniProtKB-KW"/>
</dbReference>
<dbReference type="InterPro" id="IPR001967">
    <property type="entry name" value="Peptidase_S11_N"/>
</dbReference>
<feature type="signal peptide" evidence="14">
    <location>
        <begin position="1"/>
        <end position="35"/>
    </location>
</feature>
<dbReference type="PANTHER" id="PTHR21581">
    <property type="entry name" value="D-ALANYL-D-ALANINE CARBOXYPEPTIDASE"/>
    <property type="match status" value="1"/>
</dbReference>
<evidence type="ECO:0000256" key="11">
    <source>
        <dbReference type="ARBA" id="ARBA00023316"/>
    </source>
</evidence>
<keyword evidence="10" id="KW-0573">Peptidoglycan synthesis</keyword>
<keyword evidence="11" id="KW-0961">Cell wall biogenesis/degradation</keyword>
<evidence type="ECO:0000256" key="13">
    <source>
        <dbReference type="RuleBase" id="RU004016"/>
    </source>
</evidence>
<dbReference type="Pfam" id="PF07943">
    <property type="entry name" value="PBP5_C"/>
    <property type="match status" value="1"/>
</dbReference>
<evidence type="ECO:0000256" key="6">
    <source>
        <dbReference type="ARBA" id="ARBA00022670"/>
    </source>
</evidence>
<evidence type="ECO:0000256" key="5">
    <source>
        <dbReference type="ARBA" id="ARBA00022645"/>
    </source>
</evidence>
<proteinExistence type="inferred from homology"/>
<dbReference type="InterPro" id="IPR012338">
    <property type="entry name" value="Beta-lactam/transpept-like"/>
</dbReference>
<dbReference type="EC" id="3.4.16.4" evidence="4"/>
<gene>
    <name evidence="16" type="ORF">O4H49_14010</name>
</gene>
<comment type="similarity">
    <text evidence="3 13">Belongs to the peptidase S11 family.</text>
</comment>
<keyword evidence="8" id="KW-0378">Hydrolase</keyword>
<evidence type="ECO:0000256" key="9">
    <source>
        <dbReference type="ARBA" id="ARBA00022960"/>
    </source>
</evidence>
<dbReference type="InterPro" id="IPR012907">
    <property type="entry name" value="Peptidase_S11_C"/>
</dbReference>
<reference evidence="16" key="1">
    <citation type="submission" date="2022-12" db="EMBL/GenBank/DDBJ databases">
        <title>Bacterial isolates from different developmental stages of Nematostella vectensis.</title>
        <authorList>
            <person name="Fraune S."/>
        </authorList>
    </citation>
    <scope>NUCLEOTIDE SEQUENCE</scope>
    <source>
        <strain evidence="16">G21630-S1</strain>
    </source>
</reference>
<dbReference type="Gene3D" id="2.60.410.10">
    <property type="entry name" value="D-Ala-D-Ala carboxypeptidase, C-terminal domain"/>
    <property type="match status" value="1"/>
</dbReference>
<feature type="chain" id="PRO_5045603879" description="serine-type D-Ala-D-Ala carboxypeptidase" evidence="14">
    <location>
        <begin position="36"/>
        <end position="388"/>
    </location>
</feature>
<dbReference type="PANTHER" id="PTHR21581:SF6">
    <property type="entry name" value="TRAFFICKING PROTEIN PARTICLE COMPLEX SUBUNIT 12"/>
    <property type="match status" value="1"/>
</dbReference>
<dbReference type="SMART" id="SM00936">
    <property type="entry name" value="PBP5_C"/>
    <property type="match status" value="1"/>
</dbReference>
<dbReference type="PRINTS" id="PR00725">
    <property type="entry name" value="DADACBPTASE1"/>
</dbReference>
<dbReference type="Proteomes" id="UP001069802">
    <property type="component" value="Unassembled WGS sequence"/>
</dbReference>
<evidence type="ECO:0000259" key="15">
    <source>
        <dbReference type="SMART" id="SM00936"/>
    </source>
</evidence>
<evidence type="ECO:0000256" key="3">
    <source>
        <dbReference type="ARBA" id="ARBA00007164"/>
    </source>
</evidence>
<keyword evidence="5 16" id="KW-0121">Carboxypeptidase</keyword>
<evidence type="ECO:0000256" key="1">
    <source>
        <dbReference type="ARBA" id="ARBA00003217"/>
    </source>
</evidence>
<name>A0ABT4LLD9_9PROT</name>
<comment type="pathway">
    <text evidence="2">Cell wall biogenesis; peptidoglycan biosynthesis.</text>
</comment>
<comment type="caution">
    <text evidence="16">The sequence shown here is derived from an EMBL/GenBank/DDBJ whole genome shotgun (WGS) entry which is preliminary data.</text>
</comment>
<dbReference type="SUPFAM" id="SSF69189">
    <property type="entry name" value="Penicillin-binding protein associated domain"/>
    <property type="match status" value="1"/>
</dbReference>
<keyword evidence="17" id="KW-1185">Reference proteome</keyword>
<protein>
    <recommendedName>
        <fullName evidence="4">serine-type D-Ala-D-Ala carboxypeptidase</fullName>
        <ecNumber evidence="4">3.4.16.4</ecNumber>
    </recommendedName>
</protein>
<evidence type="ECO:0000313" key="16">
    <source>
        <dbReference type="EMBL" id="MCZ4281901.1"/>
    </source>
</evidence>
<evidence type="ECO:0000256" key="12">
    <source>
        <dbReference type="ARBA" id="ARBA00034000"/>
    </source>
</evidence>
<dbReference type="RefSeq" id="WP_269424066.1">
    <property type="nucleotide sequence ID" value="NZ_JAPWGY010000005.1"/>
</dbReference>
<evidence type="ECO:0000256" key="8">
    <source>
        <dbReference type="ARBA" id="ARBA00022801"/>
    </source>
</evidence>
<comment type="catalytic activity">
    <reaction evidence="12">
        <text>Preferential cleavage: (Ac)2-L-Lys-D-Ala-|-D-Ala. Also transpeptidation of peptidyl-alanyl moieties that are N-acyl substituents of D-alanine.</text>
        <dbReference type="EC" id="3.4.16.4"/>
    </reaction>
</comment>
<evidence type="ECO:0000256" key="14">
    <source>
        <dbReference type="SAM" id="SignalP"/>
    </source>
</evidence>
<evidence type="ECO:0000256" key="2">
    <source>
        <dbReference type="ARBA" id="ARBA00004752"/>
    </source>
</evidence>
<dbReference type="InterPro" id="IPR018044">
    <property type="entry name" value="Peptidase_S11"/>
</dbReference>
<evidence type="ECO:0000313" key="17">
    <source>
        <dbReference type="Proteomes" id="UP001069802"/>
    </source>
</evidence>
<keyword evidence="7 14" id="KW-0732">Signal</keyword>
<keyword evidence="9" id="KW-0133">Cell shape</keyword>
<sequence length="388" mass="42701">MKNRTNFHKINFRRAMKSLLLGSACLLAAIQPGQAIDTLAREAYLVDYTTKTVLLDKNGDQSMPPASMSKIMTAYMVFERLKDGRLSLDNKLAVSEKAWRKGGSKMFVEVGNQVSIHDLLRGIIVQSGNDACIVVAEGLGGTEENFAAEMTTKGREIGLENSTFVNATGWPDPDQRMTAKDLATLADRIITDFPEYYDVYSEKSFTWAGITQGNRNPLLYKNIGSDGLKTGHTEEAGYGLTASAVQGDRRIILVVNGLSSLKERAEESERLVSWAFREFDNFNLFSAGEVVETADVWLGKEESIDLVPQEDLLLTLPRNAKNSMKATVSYLGPIQTPIEKGERLATLRIEAADIEPVEIPLVAANSVDRQGGFGRIMSALNYLIFGKS</sequence>
<evidence type="ECO:0000256" key="10">
    <source>
        <dbReference type="ARBA" id="ARBA00022984"/>
    </source>
</evidence>
<dbReference type="InterPro" id="IPR037167">
    <property type="entry name" value="Peptidase_S11_C_sf"/>
</dbReference>
<keyword evidence="6" id="KW-0645">Protease</keyword>
<comment type="function">
    <text evidence="1">Removes C-terminal D-alanyl residues from sugar-peptide cell wall precursors.</text>
</comment>
<feature type="domain" description="Peptidase S11 D-Ala-D-Ala carboxypeptidase A C-terminal" evidence="15">
    <location>
        <begin position="279"/>
        <end position="369"/>
    </location>
</feature>
<accession>A0ABT4LLD9</accession>